<feature type="non-terminal residue" evidence="3">
    <location>
        <position position="1"/>
    </location>
</feature>
<sequence>PLNLPQPDWSLKRTSSDPGHYTSKQAMGQKIKELTRNLSYSEAHMEVLYENQEVYAAQTVIQDMTLMKMNQAVMVKEEEKRSKKHPNFTLPNQGFGQIWTDQKVLEVMQLHEEEKACEEAEAAERVRIRMEKQKAKAEAELKWKRIVEDHKAQVEAWKEECQTQKSRGIKVKDLPPKPKKMTKKVFLALTLGPEGEKDGVEVEGEDNGAVNDKGDETEGSDDDVA</sequence>
<dbReference type="AlphaFoldDB" id="A0A4S8LE14"/>
<evidence type="ECO:0000256" key="1">
    <source>
        <dbReference type="SAM" id="Coils"/>
    </source>
</evidence>
<name>A0A4S8LE14_DENBC</name>
<feature type="compositionally biased region" description="Polar residues" evidence="2">
    <location>
        <begin position="16"/>
        <end position="26"/>
    </location>
</feature>
<evidence type="ECO:0000256" key="2">
    <source>
        <dbReference type="SAM" id="MobiDB-lite"/>
    </source>
</evidence>
<feature type="compositionally biased region" description="Acidic residues" evidence="2">
    <location>
        <begin position="215"/>
        <end position="225"/>
    </location>
</feature>
<proteinExistence type="predicted"/>
<feature type="region of interest" description="Disordered" evidence="2">
    <location>
        <begin position="1"/>
        <end position="26"/>
    </location>
</feature>
<evidence type="ECO:0000313" key="3">
    <source>
        <dbReference type="EMBL" id="THU87187.1"/>
    </source>
</evidence>
<evidence type="ECO:0000313" key="4">
    <source>
        <dbReference type="Proteomes" id="UP000297245"/>
    </source>
</evidence>
<dbReference type="Proteomes" id="UP000297245">
    <property type="component" value="Unassembled WGS sequence"/>
</dbReference>
<dbReference type="OrthoDB" id="3269297at2759"/>
<keyword evidence="4" id="KW-1185">Reference proteome</keyword>
<feature type="region of interest" description="Disordered" evidence="2">
    <location>
        <begin position="195"/>
        <end position="225"/>
    </location>
</feature>
<dbReference type="EMBL" id="ML179460">
    <property type="protein sequence ID" value="THU87187.1"/>
    <property type="molecule type" value="Genomic_DNA"/>
</dbReference>
<organism evidence="3 4">
    <name type="scientific">Dendrothele bispora (strain CBS 962.96)</name>
    <dbReference type="NCBI Taxonomy" id="1314807"/>
    <lineage>
        <taxon>Eukaryota</taxon>
        <taxon>Fungi</taxon>
        <taxon>Dikarya</taxon>
        <taxon>Basidiomycota</taxon>
        <taxon>Agaricomycotina</taxon>
        <taxon>Agaricomycetes</taxon>
        <taxon>Agaricomycetidae</taxon>
        <taxon>Agaricales</taxon>
        <taxon>Agaricales incertae sedis</taxon>
        <taxon>Dendrothele</taxon>
    </lineage>
</organism>
<reference evidence="3 4" key="1">
    <citation type="journal article" date="2019" name="Nat. Ecol. Evol.">
        <title>Megaphylogeny resolves global patterns of mushroom evolution.</title>
        <authorList>
            <person name="Varga T."/>
            <person name="Krizsan K."/>
            <person name="Foldi C."/>
            <person name="Dima B."/>
            <person name="Sanchez-Garcia M."/>
            <person name="Sanchez-Ramirez S."/>
            <person name="Szollosi G.J."/>
            <person name="Szarkandi J.G."/>
            <person name="Papp V."/>
            <person name="Albert L."/>
            <person name="Andreopoulos W."/>
            <person name="Angelini C."/>
            <person name="Antonin V."/>
            <person name="Barry K.W."/>
            <person name="Bougher N.L."/>
            <person name="Buchanan P."/>
            <person name="Buyck B."/>
            <person name="Bense V."/>
            <person name="Catcheside P."/>
            <person name="Chovatia M."/>
            <person name="Cooper J."/>
            <person name="Damon W."/>
            <person name="Desjardin D."/>
            <person name="Finy P."/>
            <person name="Geml J."/>
            <person name="Haridas S."/>
            <person name="Hughes K."/>
            <person name="Justo A."/>
            <person name="Karasinski D."/>
            <person name="Kautmanova I."/>
            <person name="Kiss B."/>
            <person name="Kocsube S."/>
            <person name="Kotiranta H."/>
            <person name="LaButti K.M."/>
            <person name="Lechner B.E."/>
            <person name="Liimatainen K."/>
            <person name="Lipzen A."/>
            <person name="Lukacs Z."/>
            <person name="Mihaltcheva S."/>
            <person name="Morgado L.N."/>
            <person name="Niskanen T."/>
            <person name="Noordeloos M.E."/>
            <person name="Ohm R.A."/>
            <person name="Ortiz-Santana B."/>
            <person name="Ovrebo C."/>
            <person name="Racz N."/>
            <person name="Riley R."/>
            <person name="Savchenko A."/>
            <person name="Shiryaev A."/>
            <person name="Soop K."/>
            <person name="Spirin V."/>
            <person name="Szebenyi C."/>
            <person name="Tomsovsky M."/>
            <person name="Tulloss R.E."/>
            <person name="Uehling J."/>
            <person name="Grigoriev I.V."/>
            <person name="Vagvolgyi C."/>
            <person name="Papp T."/>
            <person name="Martin F.M."/>
            <person name="Miettinen O."/>
            <person name="Hibbett D.S."/>
            <person name="Nagy L.G."/>
        </authorList>
    </citation>
    <scope>NUCLEOTIDE SEQUENCE [LARGE SCALE GENOMIC DNA]</scope>
    <source>
        <strain evidence="3 4">CBS 962.96</strain>
    </source>
</reference>
<feature type="coiled-coil region" evidence="1">
    <location>
        <begin position="113"/>
        <end position="167"/>
    </location>
</feature>
<accession>A0A4S8LE14</accession>
<keyword evidence="1" id="KW-0175">Coiled coil</keyword>
<protein>
    <submittedName>
        <fullName evidence="3">Uncharacterized protein</fullName>
    </submittedName>
</protein>
<gene>
    <name evidence="3" type="ORF">K435DRAFT_682111</name>
</gene>